<dbReference type="PATRIC" id="fig|1291052.5.peg.1897"/>
<gene>
    <name evidence="2" type="ORF">FC18_GL001837</name>
</gene>
<keyword evidence="1" id="KW-0472">Membrane</keyword>
<feature type="transmembrane region" description="Helical" evidence="1">
    <location>
        <begin position="284"/>
        <end position="311"/>
    </location>
</feature>
<proteinExistence type="predicted"/>
<feature type="transmembrane region" description="Helical" evidence="1">
    <location>
        <begin position="368"/>
        <end position="388"/>
    </location>
</feature>
<protein>
    <submittedName>
        <fullName evidence="2">Uncharacterized protein</fullName>
    </submittedName>
</protein>
<comment type="caution">
    <text evidence="2">The sequence shown here is derived from an EMBL/GenBank/DDBJ whole genome shotgun (WGS) entry which is preliminary data.</text>
</comment>
<reference evidence="2 3" key="1">
    <citation type="journal article" date="2015" name="Genome Announc.">
        <title>Expanding the biotechnology potential of lactobacilli through comparative genomics of 213 strains and associated genera.</title>
        <authorList>
            <person name="Sun Z."/>
            <person name="Harris H.M."/>
            <person name="McCann A."/>
            <person name="Guo C."/>
            <person name="Argimon S."/>
            <person name="Zhang W."/>
            <person name="Yang X."/>
            <person name="Jeffery I.B."/>
            <person name="Cooney J.C."/>
            <person name="Kagawa T.F."/>
            <person name="Liu W."/>
            <person name="Song Y."/>
            <person name="Salvetti E."/>
            <person name="Wrobel A."/>
            <person name="Rasinkangas P."/>
            <person name="Parkhill J."/>
            <person name="Rea M.C."/>
            <person name="O'Sullivan O."/>
            <person name="Ritari J."/>
            <person name="Douillard F.P."/>
            <person name="Paul Ross R."/>
            <person name="Yang R."/>
            <person name="Briner A.E."/>
            <person name="Felis G.E."/>
            <person name="de Vos W.M."/>
            <person name="Barrangou R."/>
            <person name="Klaenhammer T.R."/>
            <person name="Caufield P.W."/>
            <person name="Cui Y."/>
            <person name="Zhang H."/>
            <person name="O'Toole P.W."/>
        </authorList>
    </citation>
    <scope>NUCLEOTIDE SEQUENCE [LARGE SCALE GENOMIC DNA]</scope>
    <source>
        <strain evidence="2 3">DSM 20505</strain>
    </source>
</reference>
<feature type="transmembrane region" description="Helical" evidence="1">
    <location>
        <begin position="12"/>
        <end position="34"/>
    </location>
</feature>
<dbReference type="RefSeq" id="WP_056975984.1">
    <property type="nucleotide sequence ID" value="NZ_AYYO01000040.1"/>
</dbReference>
<feature type="transmembrane region" description="Helical" evidence="1">
    <location>
        <begin position="188"/>
        <end position="210"/>
    </location>
</feature>
<keyword evidence="1" id="KW-1133">Transmembrane helix</keyword>
<evidence type="ECO:0000313" key="3">
    <source>
        <dbReference type="Proteomes" id="UP000051679"/>
    </source>
</evidence>
<keyword evidence="1" id="KW-0812">Transmembrane</keyword>
<name>A0A0R1ZJ24_9LACO</name>
<feature type="transmembrane region" description="Helical" evidence="1">
    <location>
        <begin position="323"/>
        <end position="348"/>
    </location>
</feature>
<feature type="transmembrane region" description="Helical" evidence="1">
    <location>
        <begin position="240"/>
        <end position="264"/>
    </location>
</feature>
<dbReference type="AlphaFoldDB" id="A0A0R1ZJ24"/>
<organism evidence="2 3">
    <name type="scientific">Lacticaseibacillus sharpeae JCM 1186 = DSM 20505</name>
    <dbReference type="NCBI Taxonomy" id="1291052"/>
    <lineage>
        <taxon>Bacteria</taxon>
        <taxon>Bacillati</taxon>
        <taxon>Bacillota</taxon>
        <taxon>Bacilli</taxon>
        <taxon>Lactobacillales</taxon>
        <taxon>Lactobacillaceae</taxon>
        <taxon>Lacticaseibacillus</taxon>
    </lineage>
</organism>
<dbReference type="STRING" id="1291052.FC18_GL001837"/>
<dbReference type="Proteomes" id="UP000051679">
    <property type="component" value="Unassembled WGS sequence"/>
</dbReference>
<accession>A0A0R1ZJ24</accession>
<keyword evidence="3" id="KW-1185">Reference proteome</keyword>
<sequence length="404" mass="45377">MYAQMLLELKKHAWLFYTVCTLLFFGLVGGTSLWSMGDVSNHWVQFQNGARITANGTITSEKKLYISELKHNLALSRQHQGTSKFQETDAEYRIRQKVLTAVQANKYLLANRITADAENKYPQLITGNQILPHVYFYGTFNTRKIAFHYSNEYLVEHKLNFVWDIEALSSVLNRFMSVIGFGMQPEPLLVGGLPIGIIIFSIIVLTLLFFKDERSGTAEFIQLVPANGLRLSSIRALTGILVINLVIVFSVVIIVALMCVYPGHPFGSFRFPFTVFVLGRYITYPLGVICLQYLLLCNLWFVLIASIAFCLSNLVHNQLIGMAVAAVVAFAQPLHLLALLPPAAARLMPGYYTNFVQITLHNNEFTDISLPTITAVFLVWAAVFWLIGSAVMTLRQHKYIPALG</sequence>
<evidence type="ECO:0000313" key="2">
    <source>
        <dbReference type="EMBL" id="KRM54935.1"/>
    </source>
</evidence>
<dbReference type="EMBL" id="AYYO01000040">
    <property type="protein sequence ID" value="KRM54935.1"/>
    <property type="molecule type" value="Genomic_DNA"/>
</dbReference>
<evidence type="ECO:0000256" key="1">
    <source>
        <dbReference type="SAM" id="Phobius"/>
    </source>
</evidence>